<dbReference type="PANTHER" id="PTHR44757:SF2">
    <property type="entry name" value="BIOFILM ARCHITECTURE MAINTENANCE PROTEIN MBAA"/>
    <property type="match status" value="1"/>
</dbReference>
<dbReference type="Gene3D" id="3.20.20.450">
    <property type="entry name" value="EAL domain"/>
    <property type="match status" value="1"/>
</dbReference>
<dbReference type="CDD" id="cd00130">
    <property type="entry name" value="PAS"/>
    <property type="match status" value="1"/>
</dbReference>
<dbReference type="InterPro" id="IPR000014">
    <property type="entry name" value="PAS"/>
</dbReference>
<comment type="caution">
    <text evidence="4">The sequence shown here is derived from an EMBL/GenBank/DDBJ whole genome shotgun (WGS) entry which is preliminary data.</text>
</comment>
<dbReference type="EMBL" id="JBHTBQ010000006">
    <property type="protein sequence ID" value="MFC7418983.1"/>
    <property type="molecule type" value="Genomic_DNA"/>
</dbReference>
<keyword evidence="5" id="KW-1185">Reference proteome</keyword>
<dbReference type="Gene3D" id="3.30.70.270">
    <property type="match status" value="1"/>
</dbReference>
<dbReference type="PANTHER" id="PTHR44757">
    <property type="entry name" value="DIGUANYLATE CYCLASE DGCP"/>
    <property type="match status" value="1"/>
</dbReference>
<dbReference type="PROSITE" id="PS50883">
    <property type="entry name" value="EAL"/>
    <property type="match status" value="1"/>
</dbReference>
<evidence type="ECO:0000259" key="1">
    <source>
        <dbReference type="PROSITE" id="PS50113"/>
    </source>
</evidence>
<dbReference type="Pfam" id="PF00990">
    <property type="entry name" value="GGDEF"/>
    <property type="match status" value="1"/>
</dbReference>
<accession>A0ABW2QT90</accession>
<feature type="domain" description="GGDEF" evidence="3">
    <location>
        <begin position="182"/>
        <end position="308"/>
    </location>
</feature>
<sequence>MLGLLGTLSAILLVFLVMAIILIRRLLRDSQRYQALLDSIPDLAWVKDKQSRFVIVNQAFRNIWGIADPKWLIGKDDYALSPPNLAASYQADDQRVMNSAKTMRSENNFEHIQDGTRWMELIKVPVYLRGNVIGTAGIARDISERKTAEERLFWLAHHDPLTQLGNRTFLAQQLTQKIKAAQPFCVWLIDLDHFKRINDALGHQAGDQALTQVASNLSSLGSEVFRLGGDEFVLLDALNHAHAINQALMGLLNIPIIIEGLKFEQTFTAGQVDFPNDGTSAEQLLKHADVALYEGKALGRGHIRRFETHMATQAVRQLELERDLRSALINQQFRLVYQPQIALSTQKLIGFEALLRWHHPERGEIRPCDFIPFAEQTGIICAIGEWALDQAIAELSYWDQSGLPLVPVSVNVSALQLEIPSFADSVIERLNLLPVHLRSNIALELTESTLMQNQALESIQALCAADIPLYMDDFGTGYSNLSIISQLGLSKLKFDRSLIQNVPNNNAHQKVCSALLDLAGALELEVIAEGVETPEEAQWLLEQGVLYAQGYWFCHPLESAQVVHYLKEHQP</sequence>
<dbReference type="SMART" id="SM00267">
    <property type="entry name" value="GGDEF"/>
    <property type="match status" value="1"/>
</dbReference>
<dbReference type="RefSeq" id="WP_380186198.1">
    <property type="nucleotide sequence ID" value="NZ_JBHTBQ010000006.1"/>
</dbReference>
<name>A0ABW2QT90_9NEIS</name>
<dbReference type="Pfam" id="PF08448">
    <property type="entry name" value="PAS_4"/>
    <property type="match status" value="1"/>
</dbReference>
<dbReference type="InterPro" id="IPR000160">
    <property type="entry name" value="GGDEF_dom"/>
</dbReference>
<evidence type="ECO:0000259" key="3">
    <source>
        <dbReference type="PROSITE" id="PS50887"/>
    </source>
</evidence>
<dbReference type="InterPro" id="IPR035965">
    <property type="entry name" value="PAS-like_dom_sf"/>
</dbReference>
<dbReference type="Gene3D" id="3.30.450.20">
    <property type="entry name" value="PAS domain"/>
    <property type="match status" value="1"/>
</dbReference>
<organism evidence="4 5">
    <name type="scientific">Iodobacter arcticus</name>
    <dbReference type="NCBI Taxonomy" id="590593"/>
    <lineage>
        <taxon>Bacteria</taxon>
        <taxon>Pseudomonadati</taxon>
        <taxon>Pseudomonadota</taxon>
        <taxon>Betaproteobacteria</taxon>
        <taxon>Neisseriales</taxon>
        <taxon>Chitinibacteraceae</taxon>
        <taxon>Iodobacter</taxon>
    </lineage>
</organism>
<dbReference type="InterPro" id="IPR001633">
    <property type="entry name" value="EAL_dom"/>
</dbReference>
<dbReference type="Pfam" id="PF00563">
    <property type="entry name" value="EAL"/>
    <property type="match status" value="1"/>
</dbReference>
<dbReference type="NCBIfam" id="TIGR00254">
    <property type="entry name" value="GGDEF"/>
    <property type="match status" value="1"/>
</dbReference>
<feature type="domain" description="EAL" evidence="2">
    <location>
        <begin position="317"/>
        <end position="570"/>
    </location>
</feature>
<gene>
    <name evidence="4" type="ORF">ACFQNF_03725</name>
</gene>
<protein>
    <submittedName>
        <fullName evidence="4">Bifunctional diguanylate cyclase/phosphodiesterase</fullName>
    </submittedName>
</protein>
<feature type="domain" description="PAC" evidence="1">
    <location>
        <begin position="103"/>
        <end position="154"/>
    </location>
</feature>
<dbReference type="SUPFAM" id="SSF141868">
    <property type="entry name" value="EAL domain-like"/>
    <property type="match status" value="1"/>
</dbReference>
<dbReference type="InterPro" id="IPR035919">
    <property type="entry name" value="EAL_sf"/>
</dbReference>
<dbReference type="NCBIfam" id="TIGR00229">
    <property type="entry name" value="sensory_box"/>
    <property type="match status" value="1"/>
</dbReference>
<dbReference type="InterPro" id="IPR000700">
    <property type="entry name" value="PAS-assoc_C"/>
</dbReference>
<dbReference type="PROSITE" id="PS50887">
    <property type="entry name" value="GGDEF"/>
    <property type="match status" value="1"/>
</dbReference>
<dbReference type="InterPro" id="IPR013656">
    <property type="entry name" value="PAS_4"/>
</dbReference>
<dbReference type="InterPro" id="IPR029787">
    <property type="entry name" value="Nucleotide_cyclase"/>
</dbReference>
<dbReference type="InterPro" id="IPR052155">
    <property type="entry name" value="Biofilm_reg_signaling"/>
</dbReference>
<dbReference type="SUPFAM" id="SSF55785">
    <property type="entry name" value="PYP-like sensor domain (PAS domain)"/>
    <property type="match status" value="1"/>
</dbReference>
<dbReference type="SMART" id="SM00091">
    <property type="entry name" value="PAS"/>
    <property type="match status" value="1"/>
</dbReference>
<dbReference type="Proteomes" id="UP001596473">
    <property type="component" value="Unassembled WGS sequence"/>
</dbReference>
<evidence type="ECO:0000259" key="2">
    <source>
        <dbReference type="PROSITE" id="PS50883"/>
    </source>
</evidence>
<reference evidence="5" key="1">
    <citation type="journal article" date="2019" name="Int. J. Syst. Evol. Microbiol.">
        <title>The Global Catalogue of Microorganisms (GCM) 10K type strain sequencing project: providing services to taxonomists for standard genome sequencing and annotation.</title>
        <authorList>
            <consortium name="The Broad Institute Genomics Platform"/>
            <consortium name="The Broad Institute Genome Sequencing Center for Infectious Disease"/>
            <person name="Wu L."/>
            <person name="Ma J."/>
        </authorList>
    </citation>
    <scope>NUCLEOTIDE SEQUENCE [LARGE SCALE GENOMIC DNA]</scope>
    <source>
        <strain evidence="5">CCUG 62945</strain>
    </source>
</reference>
<dbReference type="SUPFAM" id="SSF55073">
    <property type="entry name" value="Nucleotide cyclase"/>
    <property type="match status" value="1"/>
</dbReference>
<dbReference type="SMART" id="SM00052">
    <property type="entry name" value="EAL"/>
    <property type="match status" value="1"/>
</dbReference>
<dbReference type="CDD" id="cd01949">
    <property type="entry name" value="GGDEF"/>
    <property type="match status" value="1"/>
</dbReference>
<dbReference type="InterPro" id="IPR043128">
    <property type="entry name" value="Rev_trsase/Diguanyl_cyclase"/>
</dbReference>
<evidence type="ECO:0000313" key="5">
    <source>
        <dbReference type="Proteomes" id="UP001596473"/>
    </source>
</evidence>
<dbReference type="PROSITE" id="PS50113">
    <property type="entry name" value="PAC"/>
    <property type="match status" value="1"/>
</dbReference>
<proteinExistence type="predicted"/>
<evidence type="ECO:0000313" key="4">
    <source>
        <dbReference type="EMBL" id="MFC7418983.1"/>
    </source>
</evidence>
<dbReference type="CDD" id="cd01948">
    <property type="entry name" value="EAL"/>
    <property type="match status" value="1"/>
</dbReference>